<dbReference type="RefSeq" id="WP_096446200.1">
    <property type="nucleotide sequence ID" value="NZ_JBHSOG010000023.1"/>
</dbReference>
<organism evidence="7 8">
    <name type="scientific">Thauera sinica</name>
    <dbReference type="NCBI Taxonomy" id="2665146"/>
    <lineage>
        <taxon>Bacteria</taxon>
        <taxon>Pseudomonadati</taxon>
        <taxon>Pseudomonadota</taxon>
        <taxon>Betaproteobacteria</taxon>
        <taxon>Rhodocyclales</taxon>
        <taxon>Zoogloeaceae</taxon>
        <taxon>Thauera</taxon>
    </lineage>
</organism>
<comment type="similarity">
    <text evidence="4">Belongs to the YcgR family.</text>
</comment>
<evidence type="ECO:0000256" key="2">
    <source>
        <dbReference type="ARBA" id="ARBA00022741"/>
    </source>
</evidence>
<comment type="function">
    <text evidence="4">Acts as a flagellar brake, regulating swimming and swarming in a bis-(3'-5') cyclic diguanylic acid (c-di-GMP)-dependent manner. Binds 1 c-di-GMP dimer per subunit. Increasing levels of c-di-GMP lead to decreased motility.</text>
</comment>
<reference evidence="8" key="1">
    <citation type="journal article" date="2019" name="Int. J. Syst. Evol. Microbiol.">
        <title>The Global Catalogue of Microorganisms (GCM) 10K type strain sequencing project: providing services to taxonomists for standard genome sequencing and annotation.</title>
        <authorList>
            <consortium name="The Broad Institute Genomics Platform"/>
            <consortium name="The Broad Institute Genome Sequencing Center for Infectious Disease"/>
            <person name="Wu L."/>
            <person name="Ma J."/>
        </authorList>
    </citation>
    <scope>NUCLEOTIDE SEQUENCE [LARGE SCALE GENOMIC DNA]</scope>
    <source>
        <strain evidence="8">SHR3</strain>
    </source>
</reference>
<keyword evidence="7" id="KW-0969">Cilium</keyword>
<evidence type="ECO:0000259" key="5">
    <source>
        <dbReference type="Pfam" id="PF07238"/>
    </source>
</evidence>
<comment type="subunit">
    <text evidence="4">Monomer. Interacts with the flagellar basal bodies.</text>
</comment>
<dbReference type="Proteomes" id="UP001595974">
    <property type="component" value="Unassembled WGS sequence"/>
</dbReference>
<evidence type="ECO:0000259" key="6">
    <source>
        <dbReference type="Pfam" id="PF07317"/>
    </source>
</evidence>
<dbReference type="InterPro" id="IPR009926">
    <property type="entry name" value="T3SS_YcgR_PilZN"/>
</dbReference>
<dbReference type="InterPro" id="IPR012349">
    <property type="entry name" value="Split_barrel_FMN-bd"/>
</dbReference>
<evidence type="ECO:0000256" key="1">
    <source>
        <dbReference type="ARBA" id="ARBA00022636"/>
    </source>
</evidence>
<feature type="domain" description="PilZ" evidence="5">
    <location>
        <begin position="129"/>
        <end position="245"/>
    </location>
</feature>
<keyword evidence="7" id="KW-0966">Cell projection</keyword>
<dbReference type="Pfam" id="PF07317">
    <property type="entry name" value="PilZN"/>
    <property type="match status" value="1"/>
</dbReference>
<evidence type="ECO:0000256" key="4">
    <source>
        <dbReference type="HAMAP-Rule" id="MF_01457"/>
    </source>
</evidence>
<evidence type="ECO:0000256" key="3">
    <source>
        <dbReference type="ARBA" id="ARBA00023143"/>
    </source>
</evidence>
<dbReference type="InterPro" id="IPR009875">
    <property type="entry name" value="PilZ_domain"/>
</dbReference>
<dbReference type="Pfam" id="PF07238">
    <property type="entry name" value="PilZ"/>
    <property type="match status" value="1"/>
</dbReference>
<dbReference type="EMBL" id="JBHSOG010000023">
    <property type="protein sequence ID" value="MFC5769002.1"/>
    <property type="molecule type" value="Genomic_DNA"/>
</dbReference>
<feature type="domain" description="Type III secretion system flagellar brake protein YcgR PilZN" evidence="6">
    <location>
        <begin position="21"/>
        <end position="127"/>
    </location>
</feature>
<dbReference type="Gene3D" id="2.30.110.10">
    <property type="entry name" value="Electron Transport, Fmn-binding Protein, Chain A"/>
    <property type="match status" value="1"/>
</dbReference>
<sequence length="259" mass="28447">MATDNNQTRVELLHADDESRFLLRDPREIAHLIRELSDERTLVTAHLAPGNQSFLTLVLGLTPGEDTLLLDGSTAEAINRQIEHAEQITCITQLDKVRVQFSLGRPSRSDAGSGPVFSAPLPAEILRLQRRDFFRLSTPVTHTVVCSIPLGAGRGKGGRVDMRILDISTGGIAIAVPPTGIAFEPGMSFAGCRLELPDSEPIPAHLTVRNLFRLVTRNGVEMLRAGCQFSGLPAQAENVIQRYIMKNERQRAARARGRR</sequence>
<keyword evidence="7" id="KW-0282">Flagellum</keyword>
<keyword evidence="8" id="KW-1185">Reference proteome</keyword>
<gene>
    <name evidence="4" type="primary">ycgR</name>
    <name evidence="7" type="ORF">ACFPTN_06420</name>
</gene>
<accession>A0ABW1APF4</accession>
<comment type="subcellular location">
    <subcellularLocation>
        <location evidence="4">Bacterial flagellum basal body</location>
    </subcellularLocation>
</comment>
<proteinExistence type="inferred from homology"/>
<comment type="caution">
    <text evidence="7">The sequence shown here is derived from an EMBL/GenBank/DDBJ whole genome shotgun (WGS) entry which is preliminary data.</text>
</comment>
<evidence type="ECO:0000313" key="8">
    <source>
        <dbReference type="Proteomes" id="UP001595974"/>
    </source>
</evidence>
<name>A0ABW1APF4_9RHOO</name>
<keyword evidence="3 4" id="KW-0975">Bacterial flagellum</keyword>
<dbReference type="HAMAP" id="MF_01457">
    <property type="entry name" value="YcgR"/>
    <property type="match status" value="1"/>
</dbReference>
<keyword evidence="1 4" id="KW-0973">c-di-GMP</keyword>
<dbReference type="Gene3D" id="2.40.10.220">
    <property type="entry name" value="predicted glycosyltransferase like domains"/>
    <property type="match status" value="1"/>
</dbReference>
<keyword evidence="2 4" id="KW-0547">Nucleotide-binding</keyword>
<protein>
    <recommendedName>
        <fullName evidence="4">Flagellar brake protein YcgR</fullName>
    </recommendedName>
    <alternativeName>
        <fullName evidence="4">Cyclic di-GMP binding protein YcgR</fullName>
    </alternativeName>
</protein>
<dbReference type="InterPro" id="IPR023787">
    <property type="entry name" value="T3SS_YcgR"/>
</dbReference>
<evidence type="ECO:0000313" key="7">
    <source>
        <dbReference type="EMBL" id="MFC5769002.1"/>
    </source>
</evidence>